<dbReference type="EMBL" id="LGRX02035639">
    <property type="protein sequence ID" value="KAK3233746.1"/>
    <property type="molecule type" value="Genomic_DNA"/>
</dbReference>
<accession>A0AAE0BC85</accession>
<evidence type="ECO:0000313" key="1">
    <source>
        <dbReference type="EMBL" id="KAK3233746.1"/>
    </source>
</evidence>
<keyword evidence="2" id="KW-1185">Reference proteome</keyword>
<proteinExistence type="predicted"/>
<sequence>MGAPTVAAIALDALDTPSGRHMPSFMAVGATWFWTSTARAVLTSPPASLRREPLGAESGHVLRAMGAPTVAGTALDALHTPSGRHMPSFMAVGATWFWTSTARAVLTSPPAGLRPEPLGAKREHVLRAMGAPTIAATALRALDTMSGRHMPSFMAVGATWFWTSTARAVLTCPPAGLRREPLGAKSGHVLRAMGAPTIAGTALDALHTLSGRHMPSLMAVGATWFWTSTARAVRLQARLLF</sequence>
<dbReference type="Proteomes" id="UP001190700">
    <property type="component" value="Unassembled WGS sequence"/>
</dbReference>
<name>A0AAE0BC85_9CHLO</name>
<reference evidence="1 2" key="1">
    <citation type="journal article" date="2015" name="Genome Biol. Evol.">
        <title>Comparative Genomics of a Bacterivorous Green Alga Reveals Evolutionary Causalities and Consequences of Phago-Mixotrophic Mode of Nutrition.</title>
        <authorList>
            <person name="Burns J.A."/>
            <person name="Paasch A."/>
            <person name="Narechania A."/>
            <person name="Kim E."/>
        </authorList>
    </citation>
    <scope>NUCLEOTIDE SEQUENCE [LARGE SCALE GENOMIC DNA]</scope>
    <source>
        <strain evidence="1 2">PLY_AMNH</strain>
    </source>
</reference>
<evidence type="ECO:0000313" key="2">
    <source>
        <dbReference type="Proteomes" id="UP001190700"/>
    </source>
</evidence>
<dbReference type="AlphaFoldDB" id="A0AAE0BC85"/>
<protein>
    <submittedName>
        <fullName evidence="1">Uncharacterized protein</fullName>
    </submittedName>
</protein>
<comment type="caution">
    <text evidence="1">The sequence shown here is derived from an EMBL/GenBank/DDBJ whole genome shotgun (WGS) entry which is preliminary data.</text>
</comment>
<gene>
    <name evidence="1" type="ORF">CYMTET_55963</name>
</gene>
<organism evidence="1 2">
    <name type="scientific">Cymbomonas tetramitiformis</name>
    <dbReference type="NCBI Taxonomy" id="36881"/>
    <lineage>
        <taxon>Eukaryota</taxon>
        <taxon>Viridiplantae</taxon>
        <taxon>Chlorophyta</taxon>
        <taxon>Pyramimonadophyceae</taxon>
        <taxon>Pyramimonadales</taxon>
        <taxon>Pyramimonadaceae</taxon>
        <taxon>Cymbomonas</taxon>
    </lineage>
</organism>